<feature type="transmembrane region" description="Helical" evidence="1">
    <location>
        <begin position="71"/>
        <end position="90"/>
    </location>
</feature>
<dbReference type="Proteomes" id="UP000651208">
    <property type="component" value="Unassembled WGS sequence"/>
</dbReference>
<name>A0ABR7QY85_9GAMM</name>
<proteinExistence type="predicted"/>
<dbReference type="EMBL" id="JABURY010000016">
    <property type="protein sequence ID" value="MBC9131155.1"/>
    <property type="molecule type" value="Genomic_DNA"/>
</dbReference>
<keyword evidence="1" id="KW-0812">Transmembrane</keyword>
<evidence type="ECO:0000313" key="3">
    <source>
        <dbReference type="Proteomes" id="UP000651208"/>
    </source>
</evidence>
<gene>
    <name evidence="2" type="ORF">FcAc13_07515</name>
</gene>
<keyword evidence="1" id="KW-0472">Membrane</keyword>
<keyword evidence="1" id="KW-1133">Transmembrane helix</keyword>
<accession>A0ABR7QY85</accession>
<sequence>MKLLKILIILLLLIKGFTQILICNDDPTVFLALKLNPLSENYNYINYLSQNSYYVLFSDENEMIGQNIIDMIYKIPLILYISVLLILFFLKHKNAKEKTL</sequence>
<keyword evidence="3" id="KW-1185">Reference proteome</keyword>
<evidence type="ECO:0000256" key="1">
    <source>
        <dbReference type="SAM" id="Phobius"/>
    </source>
</evidence>
<dbReference type="RefSeq" id="WP_187755595.1">
    <property type="nucleotide sequence ID" value="NZ_JABURY010000016.1"/>
</dbReference>
<comment type="caution">
    <text evidence="2">The sequence shown here is derived from an EMBL/GenBank/DDBJ whole genome shotgun (WGS) entry which is preliminary data.</text>
</comment>
<reference evidence="2 3" key="1">
    <citation type="submission" date="2020-06" db="EMBL/GenBank/DDBJ databases">
        <title>Frischella cerana isolated from Apis cerana gut homogenate.</title>
        <authorList>
            <person name="Wolter L.A."/>
            <person name="Suenami S."/>
            <person name="Miyazaki R."/>
        </authorList>
    </citation>
    <scope>NUCLEOTIDE SEQUENCE [LARGE SCALE GENOMIC DNA]</scope>
    <source>
        <strain evidence="2 3">Ac13</strain>
    </source>
</reference>
<evidence type="ECO:0000313" key="2">
    <source>
        <dbReference type="EMBL" id="MBC9131155.1"/>
    </source>
</evidence>
<organism evidence="2 3">
    <name type="scientific">Frischella japonica</name>
    <dbReference type="NCBI Taxonomy" id="2741544"/>
    <lineage>
        <taxon>Bacteria</taxon>
        <taxon>Pseudomonadati</taxon>
        <taxon>Pseudomonadota</taxon>
        <taxon>Gammaproteobacteria</taxon>
        <taxon>Orbales</taxon>
        <taxon>Orbaceae</taxon>
        <taxon>Frischella</taxon>
    </lineage>
</organism>
<protein>
    <submittedName>
        <fullName evidence="2">Uncharacterized protein</fullName>
    </submittedName>
</protein>